<dbReference type="PANTHER" id="PTHR24282:SF255">
    <property type="entry name" value="CYTOCHROME P450 72A11-RELATED"/>
    <property type="match status" value="1"/>
</dbReference>
<sequence>MGMEDFELGMVDPKGARTVLETTGLRGNPYRSLSGDMKQMFGMNRQTRTRPMPLSDDIEPYVTPFFHQFLIKYGTFYINLQFHGIGNFFLCSKSVDLLRGNAGKDSFLWIGPRPRVTVMEPDKIREIFTKFADFQKMHNNPLVKLIVSGIAGLEGDRWSRHRKIINPAFHQDKLKYVLVGSPESRRL</sequence>
<proteinExistence type="inferred from homology"/>
<keyword evidence="8" id="KW-0560">Oxidoreductase</keyword>
<evidence type="ECO:0000256" key="11">
    <source>
        <dbReference type="ARBA" id="ARBA00023136"/>
    </source>
</evidence>
<comment type="similarity">
    <text evidence="3">Belongs to the cytochrome P450 family.</text>
</comment>
<comment type="caution">
    <text evidence="12">The sequence shown here is derived from an EMBL/GenBank/DDBJ whole genome shotgun (WGS) entry which is preliminary data.</text>
</comment>
<keyword evidence="6" id="KW-0479">Metal-binding</keyword>
<evidence type="ECO:0000256" key="2">
    <source>
        <dbReference type="ARBA" id="ARBA00004167"/>
    </source>
</evidence>
<dbReference type="InterPro" id="IPR001128">
    <property type="entry name" value="Cyt_P450"/>
</dbReference>
<evidence type="ECO:0000313" key="13">
    <source>
        <dbReference type="Proteomes" id="UP001472677"/>
    </source>
</evidence>
<comment type="subcellular location">
    <subcellularLocation>
        <location evidence="2">Membrane</location>
        <topology evidence="2">Single-pass membrane protein</topology>
    </subcellularLocation>
</comment>
<evidence type="ECO:0000256" key="8">
    <source>
        <dbReference type="ARBA" id="ARBA00023002"/>
    </source>
</evidence>
<organism evidence="12 13">
    <name type="scientific">Hibiscus sabdariffa</name>
    <name type="common">roselle</name>
    <dbReference type="NCBI Taxonomy" id="183260"/>
    <lineage>
        <taxon>Eukaryota</taxon>
        <taxon>Viridiplantae</taxon>
        <taxon>Streptophyta</taxon>
        <taxon>Embryophyta</taxon>
        <taxon>Tracheophyta</taxon>
        <taxon>Spermatophyta</taxon>
        <taxon>Magnoliopsida</taxon>
        <taxon>eudicotyledons</taxon>
        <taxon>Gunneridae</taxon>
        <taxon>Pentapetalae</taxon>
        <taxon>rosids</taxon>
        <taxon>malvids</taxon>
        <taxon>Malvales</taxon>
        <taxon>Malvaceae</taxon>
        <taxon>Malvoideae</taxon>
        <taxon>Hibiscus</taxon>
    </lineage>
</organism>
<comment type="cofactor">
    <cofactor evidence="1">
        <name>heme</name>
        <dbReference type="ChEBI" id="CHEBI:30413"/>
    </cofactor>
</comment>
<dbReference type="Pfam" id="PF00067">
    <property type="entry name" value="p450"/>
    <property type="match status" value="1"/>
</dbReference>
<evidence type="ECO:0000256" key="6">
    <source>
        <dbReference type="ARBA" id="ARBA00022723"/>
    </source>
</evidence>
<dbReference type="InterPro" id="IPR050665">
    <property type="entry name" value="Cytochrome_P450_Monooxygen"/>
</dbReference>
<dbReference type="PANTHER" id="PTHR24282">
    <property type="entry name" value="CYTOCHROME P450 FAMILY MEMBER"/>
    <property type="match status" value="1"/>
</dbReference>
<gene>
    <name evidence="12" type="ORF">V6N12_054756</name>
</gene>
<name>A0ABR2D1E0_9ROSI</name>
<keyword evidence="11" id="KW-0472">Membrane</keyword>
<evidence type="ECO:0000256" key="4">
    <source>
        <dbReference type="ARBA" id="ARBA00022617"/>
    </source>
</evidence>
<evidence type="ECO:0000256" key="7">
    <source>
        <dbReference type="ARBA" id="ARBA00022989"/>
    </source>
</evidence>
<evidence type="ECO:0000256" key="10">
    <source>
        <dbReference type="ARBA" id="ARBA00023033"/>
    </source>
</evidence>
<dbReference type="InterPro" id="IPR036396">
    <property type="entry name" value="Cyt_P450_sf"/>
</dbReference>
<keyword evidence="13" id="KW-1185">Reference proteome</keyword>
<dbReference type="Gene3D" id="1.10.630.10">
    <property type="entry name" value="Cytochrome P450"/>
    <property type="match status" value="1"/>
</dbReference>
<accession>A0ABR2D1E0</accession>
<evidence type="ECO:0000256" key="1">
    <source>
        <dbReference type="ARBA" id="ARBA00001971"/>
    </source>
</evidence>
<evidence type="ECO:0000256" key="3">
    <source>
        <dbReference type="ARBA" id="ARBA00010617"/>
    </source>
</evidence>
<protein>
    <recommendedName>
        <fullName evidence="14">Cytochrome P450</fullName>
    </recommendedName>
</protein>
<dbReference type="Proteomes" id="UP001472677">
    <property type="component" value="Unassembled WGS sequence"/>
</dbReference>
<keyword evidence="7" id="KW-1133">Transmembrane helix</keyword>
<dbReference type="EMBL" id="JBBPBM010000038">
    <property type="protein sequence ID" value="KAK8527550.1"/>
    <property type="molecule type" value="Genomic_DNA"/>
</dbReference>
<evidence type="ECO:0000256" key="9">
    <source>
        <dbReference type="ARBA" id="ARBA00023004"/>
    </source>
</evidence>
<evidence type="ECO:0000313" key="12">
    <source>
        <dbReference type="EMBL" id="KAK8527550.1"/>
    </source>
</evidence>
<reference evidence="12 13" key="1">
    <citation type="journal article" date="2024" name="G3 (Bethesda)">
        <title>Genome assembly of Hibiscus sabdariffa L. provides insights into metabolisms of medicinal natural products.</title>
        <authorList>
            <person name="Kim T."/>
        </authorList>
    </citation>
    <scope>NUCLEOTIDE SEQUENCE [LARGE SCALE GENOMIC DNA]</scope>
    <source>
        <strain evidence="12">TK-2024</strain>
        <tissue evidence="12">Old leaves</tissue>
    </source>
</reference>
<keyword evidence="4" id="KW-0349">Heme</keyword>
<keyword evidence="5" id="KW-0812">Transmembrane</keyword>
<keyword evidence="10" id="KW-0503">Monooxygenase</keyword>
<keyword evidence="9" id="KW-0408">Iron</keyword>
<dbReference type="SUPFAM" id="SSF48264">
    <property type="entry name" value="Cytochrome P450"/>
    <property type="match status" value="1"/>
</dbReference>
<evidence type="ECO:0000256" key="5">
    <source>
        <dbReference type="ARBA" id="ARBA00022692"/>
    </source>
</evidence>
<evidence type="ECO:0008006" key="14">
    <source>
        <dbReference type="Google" id="ProtNLM"/>
    </source>
</evidence>